<name>A0A645AHS9_9ZZZZ</name>
<dbReference type="InterPro" id="IPR011335">
    <property type="entry name" value="Restrct_endonuc-II-like"/>
</dbReference>
<gene>
    <name evidence="2" type="primary">fokIR</name>
    <name evidence="2" type="ORF">SDC9_97152</name>
</gene>
<feature type="domain" description="FokI cleavage" evidence="1">
    <location>
        <begin position="4"/>
        <end position="133"/>
    </location>
</feature>
<dbReference type="AlphaFoldDB" id="A0A645AHS9"/>
<dbReference type="GO" id="GO:0009036">
    <property type="term" value="F:type II site-specific deoxyribonuclease activity"/>
    <property type="evidence" value="ECO:0007669"/>
    <property type="project" value="UniProtKB-EC"/>
</dbReference>
<evidence type="ECO:0000313" key="2">
    <source>
        <dbReference type="EMBL" id="MPM50413.1"/>
    </source>
</evidence>
<dbReference type="SUPFAM" id="SSF52980">
    <property type="entry name" value="Restriction endonuclease-like"/>
    <property type="match status" value="1"/>
</dbReference>
<sequence length="157" mass="18105">MKVLELLVNEYGFKGRHLGGSRKPDGIVYSTTLEDNFGIIVDTKAYSEGYSLPISQADEMERYVRENSNRDEEVNPNKWWENFSEEVKKYYFVFISGSFKGKFEEQLRRLSMTTGVNGSAVNVVNLLLGAEKIRSGEMTIEELERAMFNNSEFILKY</sequence>
<dbReference type="EC" id="3.1.21.4" evidence="2"/>
<dbReference type="Gene3D" id="3.40.91.30">
    <property type="match status" value="1"/>
</dbReference>
<dbReference type="CDD" id="cd22327">
    <property type="entry name" value="FokI_nuclease-like"/>
    <property type="match status" value="1"/>
</dbReference>
<reference evidence="2" key="1">
    <citation type="submission" date="2019-08" db="EMBL/GenBank/DDBJ databases">
        <authorList>
            <person name="Kucharzyk K."/>
            <person name="Murdoch R.W."/>
            <person name="Higgins S."/>
            <person name="Loffler F."/>
        </authorList>
    </citation>
    <scope>NUCLEOTIDE SEQUENCE</scope>
</reference>
<proteinExistence type="predicted"/>
<dbReference type="InterPro" id="IPR015334">
    <property type="entry name" value="FokI_cleavage_dom"/>
</dbReference>
<dbReference type="Pfam" id="PF09254">
    <property type="entry name" value="FokI_cleav_dom"/>
    <property type="match status" value="1"/>
</dbReference>
<protein>
    <submittedName>
        <fullName evidence="2">Type-2 restriction enzyme FokI</fullName>
        <ecNumber evidence="2">3.1.21.4</ecNumber>
    </submittedName>
</protein>
<evidence type="ECO:0000259" key="1">
    <source>
        <dbReference type="Pfam" id="PF09254"/>
    </source>
</evidence>
<accession>A0A645AHS9</accession>
<dbReference type="EMBL" id="VSSQ01012961">
    <property type="protein sequence ID" value="MPM50413.1"/>
    <property type="molecule type" value="Genomic_DNA"/>
</dbReference>
<keyword evidence="2" id="KW-0378">Hydrolase</keyword>
<organism evidence="2">
    <name type="scientific">bioreactor metagenome</name>
    <dbReference type="NCBI Taxonomy" id="1076179"/>
    <lineage>
        <taxon>unclassified sequences</taxon>
        <taxon>metagenomes</taxon>
        <taxon>ecological metagenomes</taxon>
    </lineage>
</organism>
<dbReference type="GO" id="GO:0009307">
    <property type="term" value="P:DNA restriction-modification system"/>
    <property type="evidence" value="ECO:0007669"/>
    <property type="project" value="InterPro"/>
</dbReference>
<comment type="caution">
    <text evidence="2">The sequence shown here is derived from an EMBL/GenBank/DDBJ whole genome shotgun (WGS) entry which is preliminary data.</text>
</comment>